<evidence type="ECO:0000313" key="3">
    <source>
        <dbReference type="Proteomes" id="UP000265541"/>
    </source>
</evidence>
<dbReference type="PANTHER" id="PTHR34384:SF6">
    <property type="entry name" value="STAPHYLOFERRIN B SYNTHASE"/>
    <property type="match status" value="1"/>
</dbReference>
<sequence>MMHQTWQLADRNVQYRIFNAIIKEQIFPENMFFNEYEHFVELQIHGQVLKLQKSRKSAMERYEFYGAISYIKGKVETEIASLEQLLTVLDTHFDIPISQRLTEELLSSREGFALTYEHFNHRQSLIHATLKFSKMPETINFFSWLQHMADTEQINDLSYSESLVIEGHPTHPLSK</sequence>
<dbReference type="InterPro" id="IPR037455">
    <property type="entry name" value="LucA/IucC-like"/>
</dbReference>
<gene>
    <name evidence="2" type="ORF">BUZ14_14125</name>
</gene>
<name>A0A3A0VDW9_STAGA</name>
<comment type="pathway">
    <text evidence="1">Siderophore biosynthesis.</text>
</comment>
<dbReference type="Proteomes" id="UP000265541">
    <property type="component" value="Unassembled WGS sequence"/>
</dbReference>
<organism evidence="2 3">
    <name type="scientific">Staphylococcus gallinarum</name>
    <dbReference type="NCBI Taxonomy" id="1293"/>
    <lineage>
        <taxon>Bacteria</taxon>
        <taxon>Bacillati</taxon>
        <taxon>Bacillota</taxon>
        <taxon>Bacilli</taxon>
        <taxon>Bacillales</taxon>
        <taxon>Staphylococcaceae</taxon>
        <taxon>Staphylococcus</taxon>
    </lineage>
</organism>
<protein>
    <submittedName>
        <fullName evidence="2">Siderophore synthetase</fullName>
    </submittedName>
</protein>
<dbReference type="AlphaFoldDB" id="A0A3A0VDW9"/>
<comment type="caution">
    <text evidence="2">The sequence shown here is derived from an EMBL/GenBank/DDBJ whole genome shotgun (WGS) entry which is preliminary data.</text>
</comment>
<proteinExistence type="predicted"/>
<dbReference type="PANTHER" id="PTHR34384">
    <property type="entry name" value="L-2,3-DIAMINOPROPANOATE--CITRATE LIGASE"/>
    <property type="match status" value="1"/>
</dbReference>
<reference evidence="2 3" key="1">
    <citation type="journal article" date="2016" name="Front. Microbiol.">
        <title>Comprehensive Phylogenetic Analysis of Bovine Non-aureus Staphylococci Species Based on Whole-Genome Sequencing.</title>
        <authorList>
            <person name="Naushad S."/>
            <person name="Barkema H.W."/>
            <person name="Luby C."/>
            <person name="Condas L.A."/>
            <person name="Nobrega D.B."/>
            <person name="Carson D.A."/>
            <person name="De Buck J."/>
        </authorList>
    </citation>
    <scope>NUCLEOTIDE SEQUENCE [LARGE SCALE GENOMIC DNA]</scope>
    <source>
        <strain evidence="2 3">SNUC 4781</strain>
    </source>
</reference>
<evidence type="ECO:0000256" key="1">
    <source>
        <dbReference type="ARBA" id="ARBA00004924"/>
    </source>
</evidence>
<evidence type="ECO:0000313" key="2">
    <source>
        <dbReference type="EMBL" id="RIP29390.1"/>
    </source>
</evidence>
<accession>A0A3A0VDW9</accession>
<dbReference type="EMBL" id="QYJN01000107">
    <property type="protein sequence ID" value="RIP29390.1"/>
    <property type="molecule type" value="Genomic_DNA"/>
</dbReference>
<dbReference type="GO" id="GO:0019290">
    <property type="term" value="P:siderophore biosynthetic process"/>
    <property type="evidence" value="ECO:0007669"/>
    <property type="project" value="InterPro"/>
</dbReference>
<feature type="non-terminal residue" evidence="2">
    <location>
        <position position="175"/>
    </location>
</feature>